<dbReference type="Proteomes" id="UP000827976">
    <property type="component" value="Chromosome 3"/>
</dbReference>
<proteinExistence type="predicted"/>
<reference evidence="2" key="1">
    <citation type="journal article" date="2022" name="Nat. Commun.">
        <title>Chromosome evolution and the genetic basis of agronomically important traits in greater yam.</title>
        <authorList>
            <person name="Bredeson J.V."/>
            <person name="Lyons J.B."/>
            <person name="Oniyinde I.O."/>
            <person name="Okereke N.R."/>
            <person name="Kolade O."/>
            <person name="Nnabue I."/>
            <person name="Nwadili C.O."/>
            <person name="Hribova E."/>
            <person name="Parker M."/>
            <person name="Nwogha J."/>
            <person name="Shu S."/>
            <person name="Carlson J."/>
            <person name="Kariba R."/>
            <person name="Muthemba S."/>
            <person name="Knop K."/>
            <person name="Barton G.J."/>
            <person name="Sherwood A.V."/>
            <person name="Lopez-Montes A."/>
            <person name="Asiedu R."/>
            <person name="Jamnadass R."/>
            <person name="Muchugi A."/>
            <person name="Goodstein D."/>
            <person name="Egesi C.N."/>
            <person name="Featherston J."/>
            <person name="Asfaw A."/>
            <person name="Simpson G.G."/>
            <person name="Dolezel J."/>
            <person name="Hendre P.S."/>
            <person name="Van Deynze A."/>
            <person name="Kumar P.L."/>
            <person name="Obidiegwu J.E."/>
            <person name="Bhattacharjee R."/>
            <person name="Rokhsar D.S."/>
        </authorList>
    </citation>
    <scope>NUCLEOTIDE SEQUENCE [LARGE SCALE GENOMIC DNA]</scope>
    <source>
        <strain evidence="2">cv. TDa95/00328</strain>
    </source>
</reference>
<sequence>MEGGEGVKEETLPPGFRFHPSDEELVTYYLTNKISDSKFTARAIADVDLNKSEPWDLPGKAKMGEKEWYFFSLRDRKYPTGVRTNRATSAGYWKTTGKDKEIFSSNSSELLGMKKTLVFYKGRAPRGEKTNWVMHEYRLPSKSPLKPNKDEWVACRVFMKSSGGKKYPSGQPRTHPYSLNMGPGFAPTLNQTDLYNFGFGAGYLSNAEFVELTRFARGTPGVLPPIQPQLNFPGVPAFSGLNLNLGVPPAQPQGFRSMPTTVGQAQGVVGEVAPPMPSECILSGNAGSLNGVRFQNMEPCMDLLEGYWPSY</sequence>
<dbReference type="EMBL" id="CM037013">
    <property type="protein sequence ID" value="KAH7688015.1"/>
    <property type="molecule type" value="Genomic_DNA"/>
</dbReference>
<name>A0ACB7WJ56_DIOAL</name>
<gene>
    <name evidence="1" type="ORF">IHE45_03G004500</name>
</gene>
<accession>A0ACB7WJ56</accession>
<evidence type="ECO:0000313" key="2">
    <source>
        <dbReference type="Proteomes" id="UP000827976"/>
    </source>
</evidence>
<comment type="caution">
    <text evidence="1">The sequence shown here is derived from an EMBL/GenBank/DDBJ whole genome shotgun (WGS) entry which is preliminary data.</text>
</comment>
<protein>
    <submittedName>
        <fullName evidence="1">NAC domain-containing protein</fullName>
    </submittedName>
</protein>
<keyword evidence="2" id="KW-1185">Reference proteome</keyword>
<organism evidence="1 2">
    <name type="scientific">Dioscorea alata</name>
    <name type="common">Purple yam</name>
    <dbReference type="NCBI Taxonomy" id="55571"/>
    <lineage>
        <taxon>Eukaryota</taxon>
        <taxon>Viridiplantae</taxon>
        <taxon>Streptophyta</taxon>
        <taxon>Embryophyta</taxon>
        <taxon>Tracheophyta</taxon>
        <taxon>Spermatophyta</taxon>
        <taxon>Magnoliopsida</taxon>
        <taxon>Liliopsida</taxon>
        <taxon>Dioscoreales</taxon>
        <taxon>Dioscoreaceae</taxon>
        <taxon>Dioscorea</taxon>
    </lineage>
</organism>
<evidence type="ECO:0000313" key="1">
    <source>
        <dbReference type="EMBL" id="KAH7688015.1"/>
    </source>
</evidence>